<name>A0A5E5A4U2_9BURK</name>
<proteinExistence type="predicted"/>
<reference evidence="1 2" key="1">
    <citation type="submission" date="2019-08" db="EMBL/GenBank/DDBJ databases">
        <authorList>
            <person name="Peeters C."/>
        </authorList>
    </citation>
    <scope>NUCLEOTIDE SEQUENCE [LARGE SCALE GENOMIC DNA]</scope>
    <source>
        <strain evidence="1 2">LMG 31118</strain>
    </source>
</reference>
<keyword evidence="2" id="KW-1185">Reference proteome</keyword>
<dbReference type="Proteomes" id="UP000414136">
    <property type="component" value="Unassembled WGS sequence"/>
</dbReference>
<protein>
    <submittedName>
        <fullName evidence="1">Uncharacterized protein</fullName>
    </submittedName>
</protein>
<dbReference type="EMBL" id="CABPSQ010000004">
    <property type="protein sequence ID" value="VVE68624.1"/>
    <property type="molecule type" value="Genomic_DNA"/>
</dbReference>
<gene>
    <name evidence="1" type="ORF">PCA31118_02969</name>
</gene>
<evidence type="ECO:0000313" key="1">
    <source>
        <dbReference type="EMBL" id="VVE68624.1"/>
    </source>
</evidence>
<accession>A0A5E5A4U2</accession>
<organism evidence="1 2">
    <name type="scientific">Pandoraea captiosa</name>
    <dbReference type="NCBI Taxonomy" id="2508302"/>
    <lineage>
        <taxon>Bacteria</taxon>
        <taxon>Pseudomonadati</taxon>
        <taxon>Pseudomonadota</taxon>
        <taxon>Betaproteobacteria</taxon>
        <taxon>Burkholderiales</taxon>
        <taxon>Burkholderiaceae</taxon>
        <taxon>Pandoraea</taxon>
    </lineage>
</organism>
<sequence length="229" mass="23624">MREDRMLASPQLAEPHPCCLSATNRNLRKLFTQFSVIPLLLFPFPFSNRAIEYKSLIGQFAQAGGHAMFKITVSTTRSATLCLAAACFASAAQADVMGATSLGGIGGGAIPATVSDTLLASTRAANLQQSLVTRIGNAGQVTIAPVNATTTVANNVRLWDEVIPPAPSPKPTQAAAPASAQPATLARTSVAVAQIPTTTPALMQTSMKFNTSNTASAGASVARMTPGAR</sequence>
<dbReference type="AlphaFoldDB" id="A0A5E5A4U2"/>
<evidence type="ECO:0000313" key="2">
    <source>
        <dbReference type="Proteomes" id="UP000414136"/>
    </source>
</evidence>